<keyword evidence="3 5" id="KW-0697">Rotamase</keyword>
<comment type="similarity">
    <text evidence="2 6">Belongs to the FKBP-type PPIase family.</text>
</comment>
<dbReference type="SUPFAM" id="SSF54534">
    <property type="entry name" value="FKBP-like"/>
    <property type="match status" value="2"/>
</dbReference>
<evidence type="ECO:0000256" key="4">
    <source>
        <dbReference type="ARBA" id="ARBA00023235"/>
    </source>
</evidence>
<evidence type="ECO:0000313" key="10">
    <source>
        <dbReference type="EMBL" id="AUX26148.1"/>
    </source>
</evidence>
<dbReference type="PANTHER" id="PTHR43811:SF19">
    <property type="entry name" value="39 KDA FK506-BINDING NUCLEAR PROTEIN"/>
    <property type="match status" value="1"/>
</dbReference>
<reference evidence="10 11" key="1">
    <citation type="submission" date="2015-09" db="EMBL/GenBank/DDBJ databases">
        <title>Sorangium comparison.</title>
        <authorList>
            <person name="Zaburannyi N."/>
            <person name="Bunk B."/>
            <person name="Overmann J."/>
            <person name="Mueller R."/>
        </authorList>
    </citation>
    <scope>NUCLEOTIDE SEQUENCE [LARGE SCALE GENOMIC DNA]</scope>
    <source>
        <strain evidence="10 11">So ceGT47</strain>
    </source>
</reference>
<evidence type="ECO:0000259" key="9">
    <source>
        <dbReference type="PROSITE" id="PS50059"/>
    </source>
</evidence>
<feature type="domain" description="PPIase FKBP-type" evidence="9">
    <location>
        <begin position="228"/>
        <end position="313"/>
    </location>
</feature>
<feature type="domain" description="PPIase FKBP-type" evidence="9">
    <location>
        <begin position="100"/>
        <end position="185"/>
    </location>
</feature>
<proteinExistence type="inferred from homology"/>
<dbReference type="AlphaFoldDB" id="A0A4P2QA67"/>
<dbReference type="EMBL" id="CP012670">
    <property type="protein sequence ID" value="AUX26148.1"/>
    <property type="molecule type" value="Genomic_DNA"/>
</dbReference>
<keyword evidence="8" id="KW-0732">Signal</keyword>
<accession>A0A4P2QA67</accession>
<protein>
    <recommendedName>
        <fullName evidence="6">Peptidyl-prolyl cis-trans isomerase</fullName>
        <ecNumber evidence="6">5.2.1.8</ecNumber>
    </recommendedName>
</protein>
<dbReference type="EC" id="5.2.1.8" evidence="6"/>
<dbReference type="GO" id="GO:0003755">
    <property type="term" value="F:peptidyl-prolyl cis-trans isomerase activity"/>
    <property type="evidence" value="ECO:0007669"/>
    <property type="project" value="UniProtKB-UniRule"/>
</dbReference>
<name>A0A4P2QA67_SORCE</name>
<evidence type="ECO:0000256" key="5">
    <source>
        <dbReference type="PROSITE-ProRule" id="PRU00277"/>
    </source>
</evidence>
<feature type="chain" id="PRO_5020183196" description="Peptidyl-prolyl cis-trans isomerase" evidence="8">
    <location>
        <begin position="32"/>
        <end position="313"/>
    </location>
</feature>
<gene>
    <name evidence="10" type="ORF">SOCEGT47_067090</name>
</gene>
<evidence type="ECO:0000256" key="7">
    <source>
        <dbReference type="SAM" id="MobiDB-lite"/>
    </source>
</evidence>
<evidence type="ECO:0000256" key="8">
    <source>
        <dbReference type="SAM" id="SignalP"/>
    </source>
</evidence>
<dbReference type="OrthoDB" id="9812109at2"/>
<evidence type="ECO:0000256" key="1">
    <source>
        <dbReference type="ARBA" id="ARBA00000971"/>
    </source>
</evidence>
<evidence type="ECO:0000256" key="3">
    <source>
        <dbReference type="ARBA" id="ARBA00023110"/>
    </source>
</evidence>
<dbReference type="InterPro" id="IPR001179">
    <property type="entry name" value="PPIase_FKBP_dom"/>
</dbReference>
<sequence>MKQRMKPGAFLLLATLAVPLAACDQTPPAPAASSAPTPASAAPTAPTGAPTAEAKPPAEPASLPAPPDVAAPPADAQKTASGLAFKVLTPGKDAAHPGPNDKVTVHYTGWTTDGKMFDSSVLRGEPATFGVSGVIKGWTEALQLMSKGEKRRLWIPGNLAYGDRPTRPGAPAGMLVFDVELLDITPAPKPPPVPKDVKAPPKDAKKTTSGLAYQVLQKGTGTEHPKPTSRVTVHYTGWTTDGEMFDSSIVRDEPITFPLRGVIKGWTEGVQLMVKGEKTRFWIPAELAYGEKPARPGAPAGMLVFDIELIDFR</sequence>
<evidence type="ECO:0000256" key="2">
    <source>
        <dbReference type="ARBA" id="ARBA00006577"/>
    </source>
</evidence>
<dbReference type="InterPro" id="IPR046357">
    <property type="entry name" value="PPIase_dom_sf"/>
</dbReference>
<dbReference type="PROSITE" id="PS50059">
    <property type="entry name" value="FKBP_PPIASE"/>
    <property type="match status" value="2"/>
</dbReference>
<dbReference type="Pfam" id="PF00254">
    <property type="entry name" value="FKBP_C"/>
    <property type="match status" value="2"/>
</dbReference>
<comment type="catalytic activity">
    <reaction evidence="1 5 6">
        <text>[protein]-peptidylproline (omega=180) = [protein]-peptidylproline (omega=0)</text>
        <dbReference type="Rhea" id="RHEA:16237"/>
        <dbReference type="Rhea" id="RHEA-COMP:10747"/>
        <dbReference type="Rhea" id="RHEA-COMP:10748"/>
        <dbReference type="ChEBI" id="CHEBI:83833"/>
        <dbReference type="ChEBI" id="CHEBI:83834"/>
        <dbReference type="EC" id="5.2.1.8"/>
    </reaction>
</comment>
<feature type="compositionally biased region" description="Pro residues" evidence="7">
    <location>
        <begin position="57"/>
        <end position="70"/>
    </location>
</feature>
<dbReference type="PANTHER" id="PTHR43811">
    <property type="entry name" value="FKBP-TYPE PEPTIDYL-PROLYL CIS-TRANS ISOMERASE FKPA"/>
    <property type="match status" value="1"/>
</dbReference>
<dbReference type="Proteomes" id="UP000295781">
    <property type="component" value="Chromosome"/>
</dbReference>
<feature type="compositionally biased region" description="Low complexity" evidence="7">
    <location>
        <begin position="31"/>
        <end position="55"/>
    </location>
</feature>
<evidence type="ECO:0000256" key="6">
    <source>
        <dbReference type="RuleBase" id="RU003915"/>
    </source>
</evidence>
<dbReference type="Gene3D" id="3.10.50.40">
    <property type="match status" value="2"/>
</dbReference>
<organism evidence="10 11">
    <name type="scientific">Sorangium cellulosum</name>
    <name type="common">Polyangium cellulosum</name>
    <dbReference type="NCBI Taxonomy" id="56"/>
    <lineage>
        <taxon>Bacteria</taxon>
        <taxon>Pseudomonadati</taxon>
        <taxon>Myxococcota</taxon>
        <taxon>Polyangia</taxon>
        <taxon>Polyangiales</taxon>
        <taxon>Polyangiaceae</taxon>
        <taxon>Sorangium</taxon>
    </lineage>
</organism>
<feature type="signal peptide" evidence="8">
    <location>
        <begin position="1"/>
        <end position="31"/>
    </location>
</feature>
<evidence type="ECO:0000313" key="11">
    <source>
        <dbReference type="Proteomes" id="UP000295781"/>
    </source>
</evidence>
<keyword evidence="4 5" id="KW-0413">Isomerase</keyword>
<feature type="region of interest" description="Disordered" evidence="7">
    <location>
        <begin position="25"/>
        <end position="77"/>
    </location>
</feature>